<protein>
    <submittedName>
        <fullName evidence="2">Uncharacterized protein</fullName>
    </submittedName>
</protein>
<keyword evidence="3" id="KW-1185">Reference proteome</keyword>
<evidence type="ECO:0000313" key="3">
    <source>
        <dbReference type="Proteomes" id="UP000291088"/>
    </source>
</evidence>
<comment type="caution">
    <text evidence="2">The sequence shown here is derived from an EMBL/GenBank/DDBJ whole genome shotgun (WGS) entry which is preliminary data.</text>
</comment>
<organism evidence="2 3">
    <name type="scientific">Ciceribacter ferrooxidans</name>
    <dbReference type="NCBI Taxonomy" id="2509717"/>
    <lineage>
        <taxon>Bacteria</taxon>
        <taxon>Pseudomonadati</taxon>
        <taxon>Pseudomonadota</taxon>
        <taxon>Alphaproteobacteria</taxon>
        <taxon>Hyphomicrobiales</taxon>
        <taxon>Rhizobiaceae</taxon>
        <taxon>Ciceribacter</taxon>
    </lineage>
</organism>
<name>A0A4Q2SV32_9HYPH</name>
<keyword evidence="1" id="KW-0732">Signal</keyword>
<reference evidence="2 3" key="1">
    <citation type="submission" date="2019-01" db="EMBL/GenBank/DDBJ databases">
        <authorList>
            <person name="Deng T."/>
        </authorList>
    </citation>
    <scope>NUCLEOTIDE SEQUENCE [LARGE SCALE GENOMIC DNA]</scope>
    <source>
        <strain evidence="2 3">F8825</strain>
    </source>
</reference>
<feature type="signal peptide" evidence="1">
    <location>
        <begin position="1"/>
        <end position="21"/>
    </location>
</feature>
<feature type="chain" id="PRO_5021013623" evidence="1">
    <location>
        <begin position="22"/>
        <end position="161"/>
    </location>
</feature>
<dbReference type="AlphaFoldDB" id="A0A4Q2SV32"/>
<evidence type="ECO:0000313" key="2">
    <source>
        <dbReference type="EMBL" id="RYC09652.1"/>
    </source>
</evidence>
<dbReference type="OrthoDB" id="996425at2"/>
<sequence length="161" mass="17310">MKSVPMLALAVLVTGSSGAAADWQHYVNARFGTSADVPAGFVRASPPDNGDGQTFTSSDGGSVTIFGGLNPMGSSLAEYRRFLTGVLEEDGWTLSYLPEGRTWFVLSGTRDGELLYRRVEHRASCRADLLHHIEFRYPSSRAAAWSPIVKRGATTLDGPCG</sequence>
<proteinExistence type="predicted"/>
<dbReference type="EMBL" id="SDVB01000253">
    <property type="protein sequence ID" value="RYC09652.1"/>
    <property type="molecule type" value="Genomic_DNA"/>
</dbReference>
<gene>
    <name evidence="2" type="ORF">EUU22_16250</name>
</gene>
<accession>A0A4Q2SV32</accession>
<dbReference type="Proteomes" id="UP000291088">
    <property type="component" value="Unassembled WGS sequence"/>
</dbReference>
<evidence type="ECO:0000256" key="1">
    <source>
        <dbReference type="SAM" id="SignalP"/>
    </source>
</evidence>